<evidence type="ECO:0000313" key="3">
    <source>
        <dbReference type="Proteomes" id="UP000765509"/>
    </source>
</evidence>
<sequence length="132" mass="15575">MEHGQQEVQPRITLGRTWKKFPEYMSQKDTLQRSYGNHQRIESQQELQAPGGEGNQDMGKSRHYSSHRRTTEPDRAYSDSFRLTSKPTRLPSSFKPFRQKHISDQGSPFFTIPGSFQEKIRIKREEQDFFQP</sequence>
<feature type="region of interest" description="Disordered" evidence="1">
    <location>
        <begin position="30"/>
        <end position="111"/>
    </location>
</feature>
<comment type="caution">
    <text evidence="2">The sequence shown here is derived from an EMBL/GenBank/DDBJ whole genome shotgun (WGS) entry which is preliminary data.</text>
</comment>
<name>A0A9Q3CM31_9BASI</name>
<accession>A0A9Q3CM31</accession>
<dbReference type="EMBL" id="AVOT02008141">
    <property type="protein sequence ID" value="MBW0485398.1"/>
    <property type="molecule type" value="Genomic_DNA"/>
</dbReference>
<dbReference type="Proteomes" id="UP000765509">
    <property type="component" value="Unassembled WGS sequence"/>
</dbReference>
<evidence type="ECO:0000256" key="1">
    <source>
        <dbReference type="SAM" id="MobiDB-lite"/>
    </source>
</evidence>
<proteinExistence type="predicted"/>
<feature type="compositionally biased region" description="Polar residues" evidence="1">
    <location>
        <begin position="81"/>
        <end position="91"/>
    </location>
</feature>
<gene>
    <name evidence="2" type="ORF">O181_025113</name>
</gene>
<organism evidence="2 3">
    <name type="scientific">Austropuccinia psidii MF-1</name>
    <dbReference type="NCBI Taxonomy" id="1389203"/>
    <lineage>
        <taxon>Eukaryota</taxon>
        <taxon>Fungi</taxon>
        <taxon>Dikarya</taxon>
        <taxon>Basidiomycota</taxon>
        <taxon>Pucciniomycotina</taxon>
        <taxon>Pucciniomycetes</taxon>
        <taxon>Pucciniales</taxon>
        <taxon>Sphaerophragmiaceae</taxon>
        <taxon>Austropuccinia</taxon>
    </lineage>
</organism>
<protein>
    <submittedName>
        <fullName evidence="2">Uncharacterized protein</fullName>
    </submittedName>
</protein>
<feature type="compositionally biased region" description="Polar residues" evidence="1">
    <location>
        <begin position="30"/>
        <end position="47"/>
    </location>
</feature>
<reference evidence="2" key="1">
    <citation type="submission" date="2021-03" db="EMBL/GenBank/DDBJ databases">
        <title>Draft genome sequence of rust myrtle Austropuccinia psidii MF-1, a brazilian biotype.</title>
        <authorList>
            <person name="Quecine M.C."/>
            <person name="Pachon D.M.R."/>
            <person name="Bonatelli M.L."/>
            <person name="Correr F.H."/>
            <person name="Franceschini L.M."/>
            <person name="Leite T.F."/>
            <person name="Margarido G.R.A."/>
            <person name="Almeida C.A."/>
            <person name="Ferrarezi J.A."/>
            <person name="Labate C.A."/>
        </authorList>
    </citation>
    <scope>NUCLEOTIDE SEQUENCE</scope>
    <source>
        <strain evidence="2">MF-1</strain>
    </source>
</reference>
<evidence type="ECO:0000313" key="2">
    <source>
        <dbReference type="EMBL" id="MBW0485398.1"/>
    </source>
</evidence>
<keyword evidence="3" id="KW-1185">Reference proteome</keyword>
<dbReference type="AlphaFoldDB" id="A0A9Q3CM31"/>